<dbReference type="GO" id="GO:0006633">
    <property type="term" value="P:fatty acid biosynthetic process"/>
    <property type="evidence" value="ECO:0007669"/>
    <property type="project" value="UniProtKB-KW"/>
</dbReference>
<evidence type="ECO:0000256" key="3">
    <source>
        <dbReference type="ARBA" id="ARBA00022516"/>
    </source>
</evidence>
<evidence type="ECO:0000256" key="4">
    <source>
        <dbReference type="ARBA" id="ARBA00022679"/>
    </source>
</evidence>
<gene>
    <name evidence="10" type="ORF">DI536_17500</name>
</gene>
<keyword evidence="4" id="KW-0808">Transferase</keyword>
<dbReference type="Pfam" id="PF08541">
    <property type="entry name" value="ACP_syn_III_C"/>
    <property type="match status" value="1"/>
</dbReference>
<dbReference type="PANTHER" id="PTHR43091">
    <property type="entry name" value="3-OXOACYL-[ACYL-CARRIER-PROTEIN] SYNTHASE"/>
    <property type="match status" value="1"/>
</dbReference>
<dbReference type="Pfam" id="PF08545">
    <property type="entry name" value="ACP_syn_III"/>
    <property type="match status" value="2"/>
</dbReference>
<evidence type="ECO:0000256" key="2">
    <source>
        <dbReference type="ARBA" id="ARBA00008642"/>
    </source>
</evidence>
<evidence type="ECO:0000256" key="5">
    <source>
        <dbReference type="ARBA" id="ARBA00022832"/>
    </source>
</evidence>
<comment type="pathway">
    <text evidence="1">Lipid metabolism.</text>
</comment>
<dbReference type="PANTHER" id="PTHR43091:SF1">
    <property type="entry name" value="BETA-KETOACYL-[ACYL-CARRIER-PROTEIN] SYNTHASE III, CHLOROPLASTIC"/>
    <property type="match status" value="1"/>
</dbReference>
<dbReference type="GO" id="GO:0004315">
    <property type="term" value="F:3-oxoacyl-[acyl-carrier-protein] synthase activity"/>
    <property type="evidence" value="ECO:0007669"/>
    <property type="project" value="InterPro"/>
</dbReference>
<dbReference type="Proteomes" id="UP000249061">
    <property type="component" value="Unassembled WGS sequence"/>
</dbReference>
<keyword evidence="5" id="KW-0276">Fatty acid metabolism</keyword>
<keyword evidence="6" id="KW-0443">Lipid metabolism</keyword>
<dbReference type="InterPro" id="IPR013751">
    <property type="entry name" value="ACP_syn_III_N"/>
</dbReference>
<evidence type="ECO:0000256" key="1">
    <source>
        <dbReference type="ARBA" id="ARBA00005189"/>
    </source>
</evidence>
<protein>
    <submittedName>
        <fullName evidence="10">3-oxoacyl-ACP synthase</fullName>
    </submittedName>
</protein>
<dbReference type="AlphaFoldDB" id="A0A2W5T938"/>
<dbReference type="InterPro" id="IPR016039">
    <property type="entry name" value="Thiolase-like"/>
</dbReference>
<comment type="similarity">
    <text evidence="2">Belongs to the thiolase-like superfamily. FabH family.</text>
</comment>
<keyword evidence="7" id="KW-0275">Fatty acid biosynthesis</keyword>
<evidence type="ECO:0000256" key="6">
    <source>
        <dbReference type="ARBA" id="ARBA00023098"/>
    </source>
</evidence>
<dbReference type="CDD" id="cd00830">
    <property type="entry name" value="KAS_III"/>
    <property type="match status" value="1"/>
</dbReference>
<feature type="domain" description="Beta-ketoacyl-[acyl-carrier-protein] synthase III N-terminal" evidence="9">
    <location>
        <begin position="109"/>
        <end position="157"/>
    </location>
</feature>
<evidence type="ECO:0000259" key="9">
    <source>
        <dbReference type="Pfam" id="PF08545"/>
    </source>
</evidence>
<dbReference type="EMBL" id="QFQP01000014">
    <property type="protein sequence ID" value="PZR11422.1"/>
    <property type="molecule type" value="Genomic_DNA"/>
</dbReference>
<dbReference type="SUPFAM" id="SSF53901">
    <property type="entry name" value="Thiolase-like"/>
    <property type="match status" value="1"/>
</dbReference>
<organism evidence="10 11">
    <name type="scientific">Archangium gephyra</name>
    <dbReference type="NCBI Taxonomy" id="48"/>
    <lineage>
        <taxon>Bacteria</taxon>
        <taxon>Pseudomonadati</taxon>
        <taxon>Myxococcota</taxon>
        <taxon>Myxococcia</taxon>
        <taxon>Myxococcales</taxon>
        <taxon>Cystobacterineae</taxon>
        <taxon>Archangiaceae</taxon>
        <taxon>Archangium</taxon>
    </lineage>
</organism>
<accession>A0A2W5T938</accession>
<sequence length="356" mass="39145">MIQAHSRIFGTGFVTGEVCIPNERFTRVCDTTDEWIRERSGIEQRYVVKEGTGTSDLGVAAAKKALDDAGWKAEELDYIVVATMTPDYYFPGVGSLVQSKLGLGPIPALDIRQQCSGFVYGLQVCDALIRAGAAKKLLFIGAEIHSGFMPFSKHGWKVFMGETEEPVTQEERDWNSKFRHLTVLFGDAAGAMCMGPTDNPERGVLGFALHSDGKDVTSLYVPSAGFAYRPYFSEEHVREGRFVPVMEGRNVFKMAVTKMPEAVFEVLGKTGLSLDNVKLLIPHQANLRISEAVQKSLKLPDDRIYNNIQKYGNTTAATIPIAYDECRKSGKVKEGDLVAFAGLGAGFHWGAALMRE</sequence>
<reference evidence="10 11" key="1">
    <citation type="submission" date="2017-08" db="EMBL/GenBank/DDBJ databases">
        <title>Infants hospitalized years apart are colonized by the same room-sourced microbial strains.</title>
        <authorList>
            <person name="Brooks B."/>
            <person name="Olm M.R."/>
            <person name="Firek B.A."/>
            <person name="Baker R."/>
            <person name="Thomas B.C."/>
            <person name="Morowitz M.J."/>
            <person name="Banfield J.F."/>
        </authorList>
    </citation>
    <scope>NUCLEOTIDE SEQUENCE [LARGE SCALE GENOMIC DNA]</scope>
    <source>
        <strain evidence="10">S2_003_000_R2_14</strain>
    </source>
</reference>
<feature type="domain" description="Beta-ketoacyl-[acyl-carrier-protein] synthase III C-terminal" evidence="8">
    <location>
        <begin position="268"/>
        <end position="355"/>
    </location>
</feature>
<keyword evidence="3" id="KW-0444">Lipid biosynthesis</keyword>
<name>A0A2W5T938_9BACT</name>
<evidence type="ECO:0000313" key="11">
    <source>
        <dbReference type="Proteomes" id="UP000249061"/>
    </source>
</evidence>
<proteinExistence type="inferred from homology"/>
<evidence type="ECO:0000259" key="8">
    <source>
        <dbReference type="Pfam" id="PF08541"/>
    </source>
</evidence>
<feature type="domain" description="Beta-ketoacyl-[acyl-carrier-protein] synthase III N-terminal" evidence="9">
    <location>
        <begin position="173"/>
        <end position="213"/>
    </location>
</feature>
<dbReference type="InterPro" id="IPR013747">
    <property type="entry name" value="ACP_syn_III_C"/>
</dbReference>
<comment type="caution">
    <text evidence="10">The sequence shown here is derived from an EMBL/GenBank/DDBJ whole genome shotgun (WGS) entry which is preliminary data.</text>
</comment>
<dbReference type="Gene3D" id="3.40.47.10">
    <property type="match status" value="1"/>
</dbReference>
<evidence type="ECO:0000313" key="10">
    <source>
        <dbReference type="EMBL" id="PZR11422.1"/>
    </source>
</evidence>
<evidence type="ECO:0000256" key="7">
    <source>
        <dbReference type="ARBA" id="ARBA00023160"/>
    </source>
</evidence>